<comment type="subcellular location">
    <subcellularLocation>
        <location evidence="1">Endoplasmic reticulum membrane</location>
        <topology evidence="1">Multi-pass membrane protein</topology>
    </subcellularLocation>
</comment>
<dbReference type="EMBL" id="JH000579">
    <property type="protein sequence ID" value="EGW03212.1"/>
    <property type="molecule type" value="Genomic_DNA"/>
</dbReference>
<feature type="transmembrane region" description="Helical" evidence="13">
    <location>
        <begin position="98"/>
        <end position="120"/>
    </location>
</feature>
<evidence type="ECO:0000256" key="12">
    <source>
        <dbReference type="SAM" id="MobiDB-lite"/>
    </source>
</evidence>
<reference evidence="16" key="1">
    <citation type="journal article" date="2011" name="Nat. Biotechnol.">
        <title>The genomic sequence of the Chinese hamster ovary (CHO)-K1 cell line.</title>
        <authorList>
            <person name="Xu X."/>
            <person name="Nagarajan H."/>
            <person name="Lewis N.E."/>
            <person name="Pan S."/>
            <person name="Cai Z."/>
            <person name="Liu X."/>
            <person name="Chen W."/>
            <person name="Xie M."/>
            <person name="Wang W."/>
            <person name="Hammond S."/>
            <person name="Andersen M.R."/>
            <person name="Neff N."/>
            <person name="Passarelli B."/>
            <person name="Koh W."/>
            <person name="Fan H.C."/>
            <person name="Wang J."/>
            <person name="Gui Y."/>
            <person name="Lee K.H."/>
            <person name="Betenbaugh M.J."/>
            <person name="Quake S.R."/>
            <person name="Famili I."/>
            <person name="Palsson B.O."/>
            <person name="Wang J."/>
        </authorList>
    </citation>
    <scope>NUCLEOTIDE SEQUENCE [LARGE SCALE GENOMIC DNA]</scope>
    <source>
        <strain evidence="16">CHO K1 cell line</strain>
    </source>
</reference>
<name>G3HPL1_CRIGR</name>
<feature type="transmembrane region" description="Helical" evidence="13">
    <location>
        <begin position="140"/>
        <end position="162"/>
    </location>
</feature>
<evidence type="ECO:0000313" key="16">
    <source>
        <dbReference type="Proteomes" id="UP000001075"/>
    </source>
</evidence>
<keyword evidence="3" id="KW-0813">Transport</keyword>
<evidence type="ECO:0000259" key="14">
    <source>
        <dbReference type="Pfam" id="PF03798"/>
    </source>
</evidence>
<comment type="similarity">
    <text evidence="2">Belongs to the TRAM family.</text>
</comment>
<proteinExistence type="inferred from homology"/>
<evidence type="ECO:0000313" key="15">
    <source>
        <dbReference type="EMBL" id="EGW03212.1"/>
    </source>
</evidence>
<evidence type="ECO:0000256" key="4">
    <source>
        <dbReference type="ARBA" id="ARBA00022692"/>
    </source>
</evidence>
<evidence type="ECO:0000256" key="10">
    <source>
        <dbReference type="ARBA" id="ARBA00039408"/>
    </source>
</evidence>
<dbReference type="GO" id="GO:0006616">
    <property type="term" value="P:SRP-dependent cotranslational protein targeting to membrane, translocation"/>
    <property type="evidence" value="ECO:0007669"/>
    <property type="project" value="InterPro"/>
</dbReference>
<keyword evidence="7 13" id="KW-1133">Transmembrane helix</keyword>
<keyword evidence="5" id="KW-0256">Endoplasmic reticulum</keyword>
<evidence type="ECO:0000256" key="8">
    <source>
        <dbReference type="ARBA" id="ARBA00023010"/>
    </source>
</evidence>
<feature type="domain" description="TLC" evidence="14">
    <location>
        <begin position="57"/>
        <end position="162"/>
    </location>
</feature>
<evidence type="ECO:0000256" key="13">
    <source>
        <dbReference type="SAM" id="Phobius"/>
    </source>
</evidence>
<evidence type="ECO:0000256" key="6">
    <source>
        <dbReference type="ARBA" id="ARBA00022927"/>
    </source>
</evidence>
<keyword evidence="8" id="KW-0811">Translocation</keyword>
<dbReference type="PANTHER" id="PTHR12371:SF3">
    <property type="entry name" value="TRANSLOCATING CHAIN-ASSOCIATED MEMBRANE PROTEIN 1"/>
    <property type="match status" value="1"/>
</dbReference>
<comment type="subunit">
    <text evidence="11">Interacts with SEC61B. May interact with Derlin-1/DERL1.</text>
</comment>
<keyword evidence="6" id="KW-0653">Protein transport</keyword>
<accession>G3HPL1</accession>
<dbReference type="Pfam" id="PF03798">
    <property type="entry name" value="TRAM_LAG1_CLN8"/>
    <property type="match status" value="1"/>
</dbReference>
<keyword evidence="9 13" id="KW-0472">Membrane</keyword>
<feature type="transmembrane region" description="Helical" evidence="13">
    <location>
        <begin position="64"/>
        <end position="86"/>
    </location>
</feature>
<keyword evidence="4 13" id="KW-0812">Transmembrane</keyword>
<dbReference type="InterPro" id="IPR016447">
    <property type="entry name" value="Translocation_assoc_membrane"/>
</dbReference>
<protein>
    <recommendedName>
        <fullName evidence="10">Translocating chain-associated membrane protein 1</fullName>
    </recommendedName>
</protein>
<dbReference type="Proteomes" id="UP000001075">
    <property type="component" value="Unassembled WGS sequence"/>
</dbReference>
<dbReference type="AlphaFoldDB" id="G3HPL1"/>
<dbReference type="GO" id="GO:0045048">
    <property type="term" value="P:protein insertion into ER membrane"/>
    <property type="evidence" value="ECO:0007669"/>
    <property type="project" value="TreeGrafter"/>
</dbReference>
<dbReference type="InParanoid" id="G3HPL1"/>
<feature type="region of interest" description="Disordered" evidence="12">
    <location>
        <begin position="179"/>
        <end position="220"/>
    </location>
</feature>
<evidence type="ECO:0000256" key="7">
    <source>
        <dbReference type="ARBA" id="ARBA00022989"/>
    </source>
</evidence>
<evidence type="ECO:0000256" key="3">
    <source>
        <dbReference type="ARBA" id="ARBA00022448"/>
    </source>
</evidence>
<dbReference type="STRING" id="10029.G3HPL1"/>
<organism evidence="15 16">
    <name type="scientific">Cricetulus griseus</name>
    <name type="common">Chinese hamster</name>
    <name type="synonym">Cricetulus barabensis griseus</name>
    <dbReference type="NCBI Taxonomy" id="10029"/>
    <lineage>
        <taxon>Eukaryota</taxon>
        <taxon>Metazoa</taxon>
        <taxon>Chordata</taxon>
        <taxon>Craniata</taxon>
        <taxon>Vertebrata</taxon>
        <taxon>Euteleostomi</taxon>
        <taxon>Mammalia</taxon>
        <taxon>Eutheria</taxon>
        <taxon>Euarchontoglires</taxon>
        <taxon>Glires</taxon>
        <taxon>Rodentia</taxon>
        <taxon>Myomorpha</taxon>
        <taxon>Muroidea</taxon>
        <taxon>Cricetidae</taxon>
        <taxon>Cricetinae</taxon>
        <taxon>Cricetulus</taxon>
    </lineage>
</organism>
<evidence type="ECO:0000256" key="5">
    <source>
        <dbReference type="ARBA" id="ARBA00022824"/>
    </source>
</evidence>
<dbReference type="PaxDb" id="10029-XP_007635211.1"/>
<evidence type="ECO:0000256" key="2">
    <source>
        <dbReference type="ARBA" id="ARBA00005999"/>
    </source>
</evidence>
<dbReference type="PANTHER" id="PTHR12371">
    <property type="entry name" value="TRANSLOCATION ASSOCIATED MEMBRANE PROTEIN"/>
    <property type="match status" value="1"/>
</dbReference>
<sequence>MPNKLLHHTSEKHFLPQGKAKSLVLYPVPVYLKCRLLAQIQQYRNSLFTTPDATQPLVMGLNHLGLVLLVLHYFVEFLFHISRLFYFSDEKYQKGFSLWAVLFVLGRLLTLILSVLTVGFGLARAENQKLDLSTGNFNVLAVRIAVLASICITQAFMMWKFINFQLRRWREHSAFQAPPLKRKPAMTKGRSSRKGTENGVNGAVTSNGADSPRNRKEKSS</sequence>
<feature type="compositionally biased region" description="Basic residues" evidence="12">
    <location>
        <begin position="180"/>
        <end position="193"/>
    </location>
</feature>
<dbReference type="GO" id="GO:0005789">
    <property type="term" value="C:endoplasmic reticulum membrane"/>
    <property type="evidence" value="ECO:0007669"/>
    <property type="project" value="UniProtKB-SubCell"/>
</dbReference>
<evidence type="ECO:0000256" key="11">
    <source>
        <dbReference type="ARBA" id="ARBA00046737"/>
    </source>
</evidence>
<dbReference type="eggNOG" id="KOG1608">
    <property type="taxonomic scope" value="Eukaryota"/>
</dbReference>
<dbReference type="InterPro" id="IPR006634">
    <property type="entry name" value="TLC-dom"/>
</dbReference>
<evidence type="ECO:0000256" key="9">
    <source>
        <dbReference type="ARBA" id="ARBA00023136"/>
    </source>
</evidence>
<evidence type="ECO:0000256" key="1">
    <source>
        <dbReference type="ARBA" id="ARBA00004477"/>
    </source>
</evidence>
<gene>
    <name evidence="15" type="ORF">I79_012726</name>
</gene>